<evidence type="ECO:0000313" key="2">
    <source>
        <dbReference type="Proteomes" id="UP000069771"/>
    </source>
</evidence>
<name>A0A140DV73_9FIRM</name>
<dbReference type="KEGG" id="fro:AALO17_14160"/>
<accession>A0A140DV73</accession>
<dbReference type="EMBL" id="CP011391">
    <property type="protein sequence ID" value="AMK54550.1"/>
    <property type="molecule type" value="Genomic_DNA"/>
</dbReference>
<dbReference type="Proteomes" id="UP000069771">
    <property type="component" value="Chromosome"/>
</dbReference>
<organism evidence="1 2">
    <name type="scientific">Faecalibaculum rodentium</name>
    <dbReference type="NCBI Taxonomy" id="1702221"/>
    <lineage>
        <taxon>Bacteria</taxon>
        <taxon>Bacillati</taxon>
        <taxon>Bacillota</taxon>
        <taxon>Erysipelotrichia</taxon>
        <taxon>Erysipelotrichales</taxon>
        <taxon>Erysipelotrichaceae</taxon>
        <taxon>Faecalibaculum</taxon>
    </lineage>
</organism>
<dbReference type="AlphaFoldDB" id="A0A140DV73"/>
<keyword evidence="2" id="KW-1185">Reference proteome</keyword>
<sequence>MGRQETTEVLHIITTTILRKIPVKRRPASLKVAAVSHIL</sequence>
<gene>
    <name evidence="1" type="ORF">AALO17_14160</name>
</gene>
<reference evidence="1 2" key="1">
    <citation type="journal article" date="2016" name="Gut Pathog.">
        <title>Whole genome sequencing of "Faecalibaculum rodentium" ALO17, isolated from C57BL/6J laboratory mouse feces.</title>
        <authorList>
            <person name="Lim S."/>
            <person name="Chang D.H."/>
            <person name="Ahn S."/>
            <person name="Kim B.C."/>
        </authorList>
    </citation>
    <scope>NUCLEOTIDE SEQUENCE [LARGE SCALE GENOMIC DNA]</scope>
    <source>
        <strain evidence="1 2">Alo17</strain>
    </source>
</reference>
<protein>
    <submittedName>
        <fullName evidence="1">Uncharacterized protein</fullName>
    </submittedName>
</protein>
<proteinExistence type="predicted"/>
<evidence type="ECO:0000313" key="1">
    <source>
        <dbReference type="EMBL" id="AMK54550.1"/>
    </source>
</evidence>